<dbReference type="RefSeq" id="XP_018995665.1">
    <property type="nucleotide sequence ID" value="XM_019136996.1"/>
</dbReference>
<dbReference type="OrthoDB" id="2574774at2759"/>
<dbReference type="Proteomes" id="UP000094065">
    <property type="component" value="Unassembled WGS sequence"/>
</dbReference>
<organism evidence="2 3">
    <name type="scientific">Cryptococcus amylolentus CBS 6039</name>
    <dbReference type="NCBI Taxonomy" id="1295533"/>
    <lineage>
        <taxon>Eukaryota</taxon>
        <taxon>Fungi</taxon>
        <taxon>Dikarya</taxon>
        <taxon>Basidiomycota</taxon>
        <taxon>Agaricomycotina</taxon>
        <taxon>Tremellomycetes</taxon>
        <taxon>Tremellales</taxon>
        <taxon>Cryptococcaceae</taxon>
        <taxon>Cryptococcus</taxon>
    </lineage>
</organism>
<comment type="caution">
    <text evidence="2">The sequence shown here is derived from an EMBL/GenBank/DDBJ whole genome shotgun (WGS) entry which is preliminary data.</text>
</comment>
<dbReference type="EMBL" id="AWGJ01000004">
    <property type="protein sequence ID" value="ODN81099.1"/>
    <property type="molecule type" value="Genomic_DNA"/>
</dbReference>
<accession>A0A1E3HXS6</accession>
<feature type="region of interest" description="Disordered" evidence="1">
    <location>
        <begin position="1"/>
        <end position="28"/>
    </location>
</feature>
<evidence type="ECO:0008006" key="4">
    <source>
        <dbReference type="Google" id="ProtNLM"/>
    </source>
</evidence>
<dbReference type="GeneID" id="30154503"/>
<sequence>MSNPPPVSAENPSIGNKHPLPLEHERDPKNRKIEVTAHESWNDTSNEIRLVSTDGIAFFVPKYLLQAGSTVFRDMFSVTQGAPAQSHSSSTTKVTHHHTIEMTDDYFEGSDTILLFLDAVRGLPLSSQAQIRSKPDGEIVHALECLLQFAKKWDSDLTLAAYEMVLLHEATDCYWKDSQLTPIDIFALAALGGFSDVAAMVVRLYRPIKATDGSCSYERIDGRWGVLDPEDMFYPSNMSKEAWQTIPVEYMYALEMSEKLFEPIRCKILASKGCSDLCWKDPGCACGRLRDEEGELRAFLFEDELLDVDSENHSLPAPAKKLAAGIYTYSCWWPVLRCEVAQEPGLGSIQPAS</sequence>
<evidence type="ECO:0000313" key="2">
    <source>
        <dbReference type="EMBL" id="ODN81099.1"/>
    </source>
</evidence>
<evidence type="ECO:0000313" key="3">
    <source>
        <dbReference type="Proteomes" id="UP000094065"/>
    </source>
</evidence>
<name>A0A1E3HXS6_9TREE</name>
<dbReference type="AlphaFoldDB" id="A0A1E3HXS6"/>
<proteinExistence type="predicted"/>
<reference evidence="2 3" key="1">
    <citation type="submission" date="2016-06" db="EMBL/GenBank/DDBJ databases">
        <title>Evolution of pathogenesis and genome organization in the Tremellales.</title>
        <authorList>
            <person name="Cuomo C."/>
            <person name="Litvintseva A."/>
            <person name="Heitman J."/>
            <person name="Chen Y."/>
            <person name="Sun S."/>
            <person name="Springer D."/>
            <person name="Dromer F."/>
            <person name="Young S."/>
            <person name="Zeng Q."/>
            <person name="Chapman S."/>
            <person name="Gujja S."/>
            <person name="Saif S."/>
            <person name="Birren B."/>
        </authorList>
    </citation>
    <scope>NUCLEOTIDE SEQUENCE [LARGE SCALE GENOMIC DNA]</scope>
    <source>
        <strain evidence="2 3">CBS 6039</strain>
    </source>
</reference>
<dbReference type="STRING" id="1295533.A0A1E3HXS6"/>
<protein>
    <recommendedName>
        <fullName evidence="4">BTB domain-containing protein</fullName>
    </recommendedName>
</protein>
<gene>
    <name evidence="2" type="ORF">L202_03194</name>
</gene>
<evidence type="ECO:0000256" key="1">
    <source>
        <dbReference type="SAM" id="MobiDB-lite"/>
    </source>
</evidence>
<keyword evidence="3" id="KW-1185">Reference proteome</keyword>